<name>A0ABD0KRY1_9CAEN</name>
<proteinExistence type="predicted"/>
<protein>
    <submittedName>
        <fullName evidence="1">Uncharacterized protein</fullName>
    </submittedName>
</protein>
<sequence length="94" mass="10688">MSVVPSHSDIQQVSQVMVVSLSCLHSLAGRNYKSLVHLQPRQDKASFKDQLSLNMLDKRVPMIPLRPEICAKLRQLLIHQTWRAAGRSDNPLCR</sequence>
<dbReference type="Proteomes" id="UP001519460">
    <property type="component" value="Unassembled WGS sequence"/>
</dbReference>
<dbReference type="AlphaFoldDB" id="A0ABD0KRY1"/>
<organism evidence="1 2">
    <name type="scientific">Batillaria attramentaria</name>
    <dbReference type="NCBI Taxonomy" id="370345"/>
    <lineage>
        <taxon>Eukaryota</taxon>
        <taxon>Metazoa</taxon>
        <taxon>Spiralia</taxon>
        <taxon>Lophotrochozoa</taxon>
        <taxon>Mollusca</taxon>
        <taxon>Gastropoda</taxon>
        <taxon>Caenogastropoda</taxon>
        <taxon>Sorbeoconcha</taxon>
        <taxon>Cerithioidea</taxon>
        <taxon>Batillariidae</taxon>
        <taxon>Batillaria</taxon>
    </lineage>
</organism>
<comment type="caution">
    <text evidence="1">The sequence shown here is derived from an EMBL/GenBank/DDBJ whole genome shotgun (WGS) entry which is preliminary data.</text>
</comment>
<accession>A0ABD0KRY1</accession>
<evidence type="ECO:0000313" key="2">
    <source>
        <dbReference type="Proteomes" id="UP001519460"/>
    </source>
</evidence>
<reference evidence="1 2" key="1">
    <citation type="journal article" date="2023" name="Sci. Data">
        <title>Genome assembly of the Korean intertidal mud-creeper Batillaria attramentaria.</title>
        <authorList>
            <person name="Patra A.K."/>
            <person name="Ho P.T."/>
            <person name="Jun S."/>
            <person name="Lee S.J."/>
            <person name="Kim Y."/>
            <person name="Won Y.J."/>
        </authorList>
    </citation>
    <scope>NUCLEOTIDE SEQUENCE [LARGE SCALE GENOMIC DNA]</scope>
    <source>
        <strain evidence="1">Wonlab-2016</strain>
    </source>
</reference>
<keyword evidence="2" id="KW-1185">Reference proteome</keyword>
<evidence type="ECO:0000313" key="1">
    <source>
        <dbReference type="EMBL" id="KAK7489639.1"/>
    </source>
</evidence>
<dbReference type="EMBL" id="JACVVK020000135">
    <property type="protein sequence ID" value="KAK7489639.1"/>
    <property type="molecule type" value="Genomic_DNA"/>
</dbReference>
<gene>
    <name evidence="1" type="ORF">BaRGS_00019034</name>
</gene>